<dbReference type="Proteomes" id="UP001432027">
    <property type="component" value="Unassembled WGS sequence"/>
</dbReference>
<comment type="caution">
    <text evidence="1">The sequence shown here is derived from an EMBL/GenBank/DDBJ whole genome shotgun (WGS) entry which is preliminary data.</text>
</comment>
<dbReference type="PANTHER" id="PTHR37433:SF5">
    <property type="entry name" value="DUF753 DOMAIN-CONTAINING PROTEIN-RELATED"/>
    <property type="match status" value="1"/>
</dbReference>
<protein>
    <submittedName>
        <fullName evidence="1">Uncharacterized protein</fullName>
    </submittedName>
</protein>
<reference evidence="1" key="1">
    <citation type="submission" date="2023-10" db="EMBL/GenBank/DDBJ databases">
        <title>Genome assembly of Pristionchus species.</title>
        <authorList>
            <person name="Yoshida K."/>
            <person name="Sommer R.J."/>
        </authorList>
    </citation>
    <scope>NUCLEOTIDE SEQUENCE</scope>
    <source>
        <strain evidence="1">RS0144</strain>
    </source>
</reference>
<accession>A0AAV5TGC3</accession>
<name>A0AAV5TGC3_9BILA</name>
<evidence type="ECO:0000313" key="2">
    <source>
        <dbReference type="Proteomes" id="UP001432027"/>
    </source>
</evidence>
<sequence>YDQYKGIQRGCITNNETLFPGLYQVGFIKTINLELILCNSTMCNADWNSTDNLIPGIDIVPSTTLNTTTASKQSLFESEYMKLFSAVKLALDNFITRFATIQG</sequence>
<dbReference type="AlphaFoldDB" id="A0AAV5TGC3"/>
<gene>
    <name evidence="1" type="ORF">PENTCL1PPCAC_14086</name>
</gene>
<dbReference type="PANTHER" id="PTHR37433">
    <property type="entry name" value="PROTEIN CBG25136-RELATED"/>
    <property type="match status" value="1"/>
</dbReference>
<feature type="non-terminal residue" evidence="1">
    <location>
        <position position="1"/>
    </location>
</feature>
<organism evidence="1 2">
    <name type="scientific">Pristionchus entomophagus</name>
    <dbReference type="NCBI Taxonomy" id="358040"/>
    <lineage>
        <taxon>Eukaryota</taxon>
        <taxon>Metazoa</taxon>
        <taxon>Ecdysozoa</taxon>
        <taxon>Nematoda</taxon>
        <taxon>Chromadorea</taxon>
        <taxon>Rhabditida</taxon>
        <taxon>Rhabditina</taxon>
        <taxon>Diplogasteromorpha</taxon>
        <taxon>Diplogasteroidea</taxon>
        <taxon>Neodiplogasteridae</taxon>
        <taxon>Pristionchus</taxon>
    </lineage>
</organism>
<evidence type="ECO:0000313" key="1">
    <source>
        <dbReference type="EMBL" id="GMS91911.1"/>
    </source>
</evidence>
<proteinExistence type="predicted"/>
<dbReference type="EMBL" id="BTSX01000004">
    <property type="protein sequence ID" value="GMS91911.1"/>
    <property type="molecule type" value="Genomic_DNA"/>
</dbReference>
<keyword evidence="2" id="KW-1185">Reference proteome</keyword>